<evidence type="ECO:0000256" key="13">
    <source>
        <dbReference type="SAM" id="MobiDB-lite"/>
    </source>
</evidence>
<evidence type="ECO:0000256" key="10">
    <source>
        <dbReference type="ARBA" id="ARBA00060204"/>
    </source>
</evidence>
<keyword evidence="12" id="KW-0813">Transport</keyword>
<keyword evidence="12" id="KW-0811">Translocation</keyword>
<keyword evidence="6" id="KW-0809">Transit peptide</keyword>
<dbReference type="InterPro" id="IPR038552">
    <property type="entry name" value="Tim21_IMS_sf"/>
</dbReference>
<keyword evidence="4 12" id="KW-0812">Transmembrane</keyword>
<evidence type="ECO:0000256" key="2">
    <source>
        <dbReference type="ARBA" id="ARBA00010867"/>
    </source>
</evidence>
<keyword evidence="7 12" id="KW-1133">Transmembrane helix</keyword>
<comment type="function">
    <text evidence="10">Essential component of the TIM23 complex, a complex that mediates the translocation of transit peptide-containing proteins across the mitochondrial inner membrane. Required to keep the TOM and the TIM23 complexes in close contact. At some point, it is released from the TOM23 complex to allow protein translocation into the mitochondrial matrix.</text>
</comment>
<evidence type="ECO:0000256" key="3">
    <source>
        <dbReference type="ARBA" id="ARBA00020726"/>
    </source>
</evidence>
<dbReference type="PANTHER" id="PTHR13032">
    <property type="entry name" value="MITOCHONDRIAL IMPORT INNER MEMBRANE TRANSLOCASE SUBUNIT TIM21"/>
    <property type="match status" value="1"/>
</dbReference>
<dbReference type="GO" id="GO:0030150">
    <property type="term" value="P:protein import into mitochondrial matrix"/>
    <property type="evidence" value="ECO:0007669"/>
    <property type="project" value="UniProtKB-UniRule"/>
</dbReference>
<evidence type="ECO:0000256" key="8">
    <source>
        <dbReference type="ARBA" id="ARBA00023128"/>
    </source>
</evidence>
<dbReference type="AlphaFoldDB" id="A0AAN7H1L0"/>
<comment type="similarity">
    <text evidence="2 12">Belongs to the TIM21 family.</text>
</comment>
<dbReference type="Pfam" id="PF08294">
    <property type="entry name" value="TIM21"/>
    <property type="match status" value="1"/>
</dbReference>
<evidence type="ECO:0000256" key="4">
    <source>
        <dbReference type="ARBA" id="ARBA00022692"/>
    </source>
</evidence>
<evidence type="ECO:0000313" key="14">
    <source>
        <dbReference type="EMBL" id="KAK4226790.1"/>
    </source>
</evidence>
<evidence type="ECO:0000256" key="6">
    <source>
        <dbReference type="ARBA" id="ARBA00022946"/>
    </source>
</evidence>
<dbReference type="EMBL" id="MU865342">
    <property type="protein sequence ID" value="KAK4226790.1"/>
    <property type="molecule type" value="Genomic_DNA"/>
</dbReference>
<feature type="transmembrane region" description="Helical" evidence="12">
    <location>
        <begin position="91"/>
        <end position="110"/>
    </location>
</feature>
<reference evidence="14" key="2">
    <citation type="submission" date="2023-05" db="EMBL/GenBank/DDBJ databases">
        <authorList>
            <consortium name="Lawrence Berkeley National Laboratory"/>
            <person name="Steindorff A."/>
            <person name="Hensen N."/>
            <person name="Bonometti L."/>
            <person name="Westerberg I."/>
            <person name="Brannstrom I.O."/>
            <person name="Guillou S."/>
            <person name="Cros-Aarteil S."/>
            <person name="Calhoun S."/>
            <person name="Haridas S."/>
            <person name="Kuo A."/>
            <person name="Mondo S."/>
            <person name="Pangilinan J."/>
            <person name="Riley R."/>
            <person name="Labutti K."/>
            <person name="Andreopoulos B."/>
            <person name="Lipzen A."/>
            <person name="Chen C."/>
            <person name="Yanf M."/>
            <person name="Daum C."/>
            <person name="Ng V."/>
            <person name="Clum A."/>
            <person name="Ohm R."/>
            <person name="Martin F."/>
            <person name="Silar P."/>
            <person name="Natvig D."/>
            <person name="Lalanne C."/>
            <person name="Gautier V."/>
            <person name="Ament-Velasquez S.L."/>
            <person name="Kruys A."/>
            <person name="Hutchinson M.I."/>
            <person name="Powell A.J."/>
            <person name="Barry K."/>
            <person name="Miller A.N."/>
            <person name="Grigoriev I.V."/>
            <person name="Debuchy R."/>
            <person name="Gladieux P."/>
            <person name="Thoren M.H."/>
            <person name="Johannesson H."/>
        </authorList>
    </citation>
    <scope>NUCLEOTIDE SEQUENCE</scope>
    <source>
        <strain evidence="14">CBS 990.96</strain>
    </source>
</reference>
<proteinExistence type="inferred from homology"/>
<feature type="compositionally biased region" description="Low complexity" evidence="13">
    <location>
        <begin position="48"/>
        <end position="67"/>
    </location>
</feature>
<evidence type="ECO:0000256" key="1">
    <source>
        <dbReference type="ARBA" id="ARBA00004434"/>
    </source>
</evidence>
<name>A0AAN7H1L0_9PEZI</name>
<accession>A0AAN7H1L0</accession>
<dbReference type="Proteomes" id="UP001301958">
    <property type="component" value="Unassembled WGS sequence"/>
</dbReference>
<keyword evidence="9 12" id="KW-0472">Membrane</keyword>
<protein>
    <recommendedName>
        <fullName evidence="3 12">Mitochondrial import inner membrane translocase subunit Tim21</fullName>
    </recommendedName>
</protein>
<evidence type="ECO:0000313" key="15">
    <source>
        <dbReference type="Proteomes" id="UP001301958"/>
    </source>
</evidence>
<evidence type="ECO:0000256" key="9">
    <source>
        <dbReference type="ARBA" id="ARBA00023136"/>
    </source>
</evidence>
<feature type="region of interest" description="Disordered" evidence="13">
    <location>
        <begin position="46"/>
        <end position="67"/>
    </location>
</feature>
<keyword evidence="15" id="KW-1185">Reference proteome</keyword>
<comment type="subunit">
    <text evidence="11">Component of the TIM23 complex, at least composed of TIM23, TIM17, TIM50 and TIM21.</text>
</comment>
<evidence type="ECO:0000256" key="12">
    <source>
        <dbReference type="RuleBase" id="RU367142"/>
    </source>
</evidence>
<keyword evidence="5 12" id="KW-0999">Mitochondrion inner membrane</keyword>
<sequence length="250" mass="28178">MLKPRTYPATAITMLRSTTTTTMLNSKPILPTTIALLLLRRPIPPRRPYSSSSTRPSATSSTPSHTYPHHLPWSSLTPFEKFGRALNQSMNFSLILIGLTLTSGVFYLLYTEVFSSDSKTSHFNSAFNRIKSDPRCTELLGDGRKLKAFGEESPNSWRKARPIASTVTKDNKGVEHLRIEFNVQGPKGIGRINIHMTRSPGHGHEFEYQTFFVDVKGQKRLWLENKAAAAALRQQSRKPEAFKLFGVKWS</sequence>
<evidence type="ECO:0000256" key="11">
    <source>
        <dbReference type="ARBA" id="ARBA00063758"/>
    </source>
</evidence>
<comment type="subcellular location">
    <subcellularLocation>
        <location evidence="1 12">Mitochondrion inner membrane</location>
        <topology evidence="1 12">Single-pass membrane protein</topology>
    </subcellularLocation>
</comment>
<dbReference type="GO" id="GO:0005744">
    <property type="term" value="C:TIM23 mitochondrial import inner membrane translocase complex"/>
    <property type="evidence" value="ECO:0007669"/>
    <property type="project" value="UniProtKB-UniRule"/>
</dbReference>
<evidence type="ECO:0000256" key="5">
    <source>
        <dbReference type="ARBA" id="ARBA00022792"/>
    </source>
</evidence>
<comment type="caution">
    <text evidence="14">The sequence shown here is derived from an EMBL/GenBank/DDBJ whole genome shotgun (WGS) entry which is preliminary data.</text>
</comment>
<dbReference type="FunFam" id="3.10.450.320:FF:000002">
    <property type="entry name" value="Mitochondrial import inner membrane translocase subunit tim21"/>
    <property type="match status" value="1"/>
</dbReference>
<gene>
    <name evidence="14" type="ORF">QBC38DRAFT_479665</name>
</gene>
<keyword evidence="12" id="KW-0653">Protein transport</keyword>
<dbReference type="PANTHER" id="PTHR13032:SF6">
    <property type="entry name" value="MITOCHONDRIAL IMPORT INNER MEMBRANE TRANSLOCASE SUBUNIT TIM21"/>
    <property type="match status" value="1"/>
</dbReference>
<evidence type="ECO:0000256" key="7">
    <source>
        <dbReference type="ARBA" id="ARBA00022989"/>
    </source>
</evidence>
<reference evidence="14" key="1">
    <citation type="journal article" date="2023" name="Mol. Phylogenet. Evol.">
        <title>Genome-scale phylogeny and comparative genomics of the fungal order Sordariales.</title>
        <authorList>
            <person name="Hensen N."/>
            <person name="Bonometti L."/>
            <person name="Westerberg I."/>
            <person name="Brannstrom I.O."/>
            <person name="Guillou S."/>
            <person name="Cros-Aarteil S."/>
            <person name="Calhoun S."/>
            <person name="Haridas S."/>
            <person name="Kuo A."/>
            <person name="Mondo S."/>
            <person name="Pangilinan J."/>
            <person name="Riley R."/>
            <person name="LaButti K."/>
            <person name="Andreopoulos B."/>
            <person name="Lipzen A."/>
            <person name="Chen C."/>
            <person name="Yan M."/>
            <person name="Daum C."/>
            <person name="Ng V."/>
            <person name="Clum A."/>
            <person name="Steindorff A."/>
            <person name="Ohm R.A."/>
            <person name="Martin F."/>
            <person name="Silar P."/>
            <person name="Natvig D.O."/>
            <person name="Lalanne C."/>
            <person name="Gautier V."/>
            <person name="Ament-Velasquez S.L."/>
            <person name="Kruys A."/>
            <person name="Hutchinson M.I."/>
            <person name="Powell A.J."/>
            <person name="Barry K."/>
            <person name="Miller A.N."/>
            <person name="Grigoriev I.V."/>
            <person name="Debuchy R."/>
            <person name="Gladieux P."/>
            <person name="Hiltunen Thoren M."/>
            <person name="Johannesson H."/>
        </authorList>
    </citation>
    <scope>NUCLEOTIDE SEQUENCE</scope>
    <source>
        <strain evidence="14">CBS 990.96</strain>
    </source>
</reference>
<dbReference type="InterPro" id="IPR013261">
    <property type="entry name" value="Tim21"/>
</dbReference>
<keyword evidence="8 12" id="KW-0496">Mitochondrion</keyword>
<dbReference type="Gene3D" id="3.10.450.320">
    <property type="entry name" value="Mitochondrial import inner membrane translocase subunit Tim21"/>
    <property type="match status" value="1"/>
</dbReference>
<organism evidence="14 15">
    <name type="scientific">Podospora fimiseda</name>
    <dbReference type="NCBI Taxonomy" id="252190"/>
    <lineage>
        <taxon>Eukaryota</taxon>
        <taxon>Fungi</taxon>
        <taxon>Dikarya</taxon>
        <taxon>Ascomycota</taxon>
        <taxon>Pezizomycotina</taxon>
        <taxon>Sordariomycetes</taxon>
        <taxon>Sordariomycetidae</taxon>
        <taxon>Sordariales</taxon>
        <taxon>Podosporaceae</taxon>
        <taxon>Podospora</taxon>
    </lineage>
</organism>